<organism evidence="3 4">
    <name type="scientific">Linum trigynum</name>
    <dbReference type="NCBI Taxonomy" id="586398"/>
    <lineage>
        <taxon>Eukaryota</taxon>
        <taxon>Viridiplantae</taxon>
        <taxon>Streptophyta</taxon>
        <taxon>Embryophyta</taxon>
        <taxon>Tracheophyta</taxon>
        <taxon>Spermatophyta</taxon>
        <taxon>Magnoliopsida</taxon>
        <taxon>eudicotyledons</taxon>
        <taxon>Gunneridae</taxon>
        <taxon>Pentapetalae</taxon>
        <taxon>rosids</taxon>
        <taxon>fabids</taxon>
        <taxon>Malpighiales</taxon>
        <taxon>Linaceae</taxon>
        <taxon>Linum</taxon>
    </lineage>
</organism>
<feature type="chain" id="PRO_5043718613" evidence="2">
    <location>
        <begin position="18"/>
        <end position="165"/>
    </location>
</feature>
<feature type="signal peptide" evidence="2">
    <location>
        <begin position="1"/>
        <end position="17"/>
    </location>
</feature>
<evidence type="ECO:0000313" key="4">
    <source>
        <dbReference type="Proteomes" id="UP001497516"/>
    </source>
</evidence>
<protein>
    <submittedName>
        <fullName evidence="3">Uncharacterized protein</fullName>
    </submittedName>
</protein>
<dbReference type="Proteomes" id="UP001497516">
    <property type="component" value="Chromosome 10"/>
</dbReference>
<proteinExistence type="predicted"/>
<dbReference type="EMBL" id="OZ034814">
    <property type="protein sequence ID" value="CAL1359765.1"/>
    <property type="molecule type" value="Genomic_DNA"/>
</dbReference>
<feature type="compositionally biased region" description="Polar residues" evidence="1">
    <location>
        <begin position="151"/>
        <end position="165"/>
    </location>
</feature>
<reference evidence="3 4" key="1">
    <citation type="submission" date="2024-04" db="EMBL/GenBank/DDBJ databases">
        <authorList>
            <person name="Fracassetti M."/>
        </authorList>
    </citation>
    <scope>NUCLEOTIDE SEQUENCE [LARGE SCALE GENOMIC DNA]</scope>
</reference>
<keyword evidence="2" id="KW-0732">Signal</keyword>
<sequence length="165" mass="19084">MWRDALASLLCVCRLIGRLLIVAVQEVLHASMHNQAQWWCEPGLPPDQEIILPSYPGRCSPEKGFWGSGRCDKLRSHNRDLKRKNRWYMAECDINHSVMKKSRSDPRKTMWRFKFPLSDELDNMIGEHVPSCQTSLAPPRKFPLPKPLETPTFTVRSCQSPRPQS</sequence>
<evidence type="ECO:0000256" key="2">
    <source>
        <dbReference type="SAM" id="SignalP"/>
    </source>
</evidence>
<evidence type="ECO:0000313" key="3">
    <source>
        <dbReference type="EMBL" id="CAL1359765.1"/>
    </source>
</evidence>
<dbReference type="AlphaFoldDB" id="A0AAV2CV69"/>
<accession>A0AAV2CV69</accession>
<keyword evidence="4" id="KW-1185">Reference proteome</keyword>
<feature type="region of interest" description="Disordered" evidence="1">
    <location>
        <begin position="136"/>
        <end position="165"/>
    </location>
</feature>
<name>A0AAV2CV69_9ROSI</name>
<gene>
    <name evidence="3" type="ORF">LTRI10_LOCUS7235</name>
</gene>
<evidence type="ECO:0000256" key="1">
    <source>
        <dbReference type="SAM" id="MobiDB-lite"/>
    </source>
</evidence>